<dbReference type="AlphaFoldDB" id="A0A067DCF0"/>
<evidence type="ECO:0000313" key="1">
    <source>
        <dbReference type="EMBL" id="KDO39210.1"/>
    </source>
</evidence>
<organism evidence="1 2">
    <name type="scientific">Citrus sinensis</name>
    <name type="common">Sweet orange</name>
    <name type="synonym">Citrus aurantium var. sinensis</name>
    <dbReference type="NCBI Taxonomy" id="2711"/>
    <lineage>
        <taxon>Eukaryota</taxon>
        <taxon>Viridiplantae</taxon>
        <taxon>Streptophyta</taxon>
        <taxon>Embryophyta</taxon>
        <taxon>Tracheophyta</taxon>
        <taxon>Spermatophyta</taxon>
        <taxon>Magnoliopsida</taxon>
        <taxon>eudicotyledons</taxon>
        <taxon>Gunneridae</taxon>
        <taxon>Pentapetalae</taxon>
        <taxon>rosids</taxon>
        <taxon>malvids</taxon>
        <taxon>Sapindales</taxon>
        <taxon>Rutaceae</taxon>
        <taxon>Aurantioideae</taxon>
        <taxon>Citrus</taxon>
    </lineage>
</organism>
<sequence length="111" mass="12641">MKKFSGAVLLLSTWLDSFVMKIFTTADIHLTPKVSVLHVIISCIFIDFKYELYIHLSSSFLVPCSITGEVYLSELLKLGSEFVLKLLENLGHIMLIIEVYYTNFSMCIRVG</sequence>
<dbReference type="Proteomes" id="UP000027120">
    <property type="component" value="Unassembled WGS sequence"/>
</dbReference>
<evidence type="ECO:0000313" key="2">
    <source>
        <dbReference type="Proteomes" id="UP000027120"/>
    </source>
</evidence>
<gene>
    <name evidence="1" type="ORF">CISIN_1g037396mg</name>
</gene>
<reference evidence="1 2" key="1">
    <citation type="submission" date="2014-04" db="EMBL/GenBank/DDBJ databases">
        <authorList>
            <consortium name="International Citrus Genome Consortium"/>
            <person name="Gmitter F."/>
            <person name="Chen C."/>
            <person name="Farmerie W."/>
            <person name="Harkins T."/>
            <person name="Desany B."/>
            <person name="Mohiuddin M."/>
            <person name="Kodira C."/>
            <person name="Borodovsky M."/>
            <person name="Lomsadze A."/>
            <person name="Burns P."/>
            <person name="Jenkins J."/>
            <person name="Prochnik S."/>
            <person name="Shu S."/>
            <person name="Chapman J."/>
            <person name="Pitluck S."/>
            <person name="Schmutz J."/>
            <person name="Rokhsar D."/>
        </authorList>
    </citation>
    <scope>NUCLEOTIDE SEQUENCE</scope>
</reference>
<name>A0A067DCF0_CITSI</name>
<keyword evidence="2" id="KW-1185">Reference proteome</keyword>
<dbReference type="EMBL" id="KK786839">
    <property type="protein sequence ID" value="KDO39210.1"/>
    <property type="molecule type" value="Genomic_DNA"/>
</dbReference>
<protein>
    <submittedName>
        <fullName evidence="1">Uncharacterized protein</fullName>
    </submittedName>
</protein>
<proteinExistence type="predicted"/>
<accession>A0A067DCF0</accession>